<feature type="signal peptide" evidence="2">
    <location>
        <begin position="1"/>
        <end position="19"/>
    </location>
</feature>
<evidence type="ECO:0000313" key="4">
    <source>
        <dbReference type="Proteomes" id="UP001054821"/>
    </source>
</evidence>
<gene>
    <name evidence="3" type="ORF">L3X38_006061</name>
</gene>
<evidence type="ECO:0000313" key="3">
    <source>
        <dbReference type="EMBL" id="KAI5353168.1"/>
    </source>
</evidence>
<keyword evidence="1" id="KW-0472">Membrane</keyword>
<keyword evidence="2" id="KW-0732">Signal</keyword>
<keyword evidence="1" id="KW-1133">Transmembrane helix</keyword>
<feature type="transmembrane region" description="Helical" evidence="1">
    <location>
        <begin position="29"/>
        <end position="52"/>
    </location>
</feature>
<dbReference type="AlphaFoldDB" id="A0AAD4ZRY6"/>
<keyword evidence="4" id="KW-1185">Reference proteome</keyword>
<proteinExistence type="predicted"/>
<name>A0AAD4ZRY6_PRUDU</name>
<dbReference type="Proteomes" id="UP001054821">
    <property type="component" value="Chromosome 1"/>
</dbReference>
<organism evidence="3 4">
    <name type="scientific">Prunus dulcis</name>
    <name type="common">Almond</name>
    <name type="synonym">Amygdalus dulcis</name>
    <dbReference type="NCBI Taxonomy" id="3755"/>
    <lineage>
        <taxon>Eukaryota</taxon>
        <taxon>Viridiplantae</taxon>
        <taxon>Streptophyta</taxon>
        <taxon>Embryophyta</taxon>
        <taxon>Tracheophyta</taxon>
        <taxon>Spermatophyta</taxon>
        <taxon>Magnoliopsida</taxon>
        <taxon>eudicotyledons</taxon>
        <taxon>Gunneridae</taxon>
        <taxon>Pentapetalae</taxon>
        <taxon>rosids</taxon>
        <taxon>fabids</taxon>
        <taxon>Rosales</taxon>
        <taxon>Rosaceae</taxon>
        <taxon>Amygdaloideae</taxon>
        <taxon>Amygdaleae</taxon>
        <taxon>Prunus</taxon>
    </lineage>
</organism>
<reference evidence="3 4" key="1">
    <citation type="journal article" date="2022" name="G3 (Bethesda)">
        <title>Whole-genome sequence and methylome profiling of the almond [Prunus dulcis (Mill.) D.A. Webb] cultivar 'Nonpareil'.</title>
        <authorList>
            <person name="D'Amico-Willman K.M."/>
            <person name="Ouma W.Z."/>
            <person name="Meulia T."/>
            <person name="Sideli G.M."/>
            <person name="Gradziel T.M."/>
            <person name="Fresnedo-Ramirez J."/>
        </authorList>
    </citation>
    <scope>NUCLEOTIDE SEQUENCE [LARGE SCALE GENOMIC DNA]</scope>
    <source>
        <strain evidence="3">Clone GOH B32 T37-40</strain>
    </source>
</reference>
<feature type="chain" id="PRO_5042111988" description="Secreted protein" evidence="2">
    <location>
        <begin position="20"/>
        <end position="86"/>
    </location>
</feature>
<accession>A0AAD4ZRY6</accession>
<comment type="caution">
    <text evidence="3">The sequence shown here is derived from an EMBL/GenBank/DDBJ whole genome shotgun (WGS) entry which is preliminary data.</text>
</comment>
<dbReference type="EMBL" id="JAJFAZ020000001">
    <property type="protein sequence ID" value="KAI5353168.1"/>
    <property type="molecule type" value="Genomic_DNA"/>
</dbReference>
<evidence type="ECO:0000256" key="1">
    <source>
        <dbReference type="SAM" id="Phobius"/>
    </source>
</evidence>
<evidence type="ECO:0008006" key="5">
    <source>
        <dbReference type="Google" id="ProtNLM"/>
    </source>
</evidence>
<protein>
    <recommendedName>
        <fullName evidence="5">Secreted protein</fullName>
    </recommendedName>
</protein>
<evidence type="ECO:0000256" key="2">
    <source>
        <dbReference type="SAM" id="SignalP"/>
    </source>
</evidence>
<sequence length="86" mass="9922">MCFILLLCCLCSCLLLSQSDLRLALRSDILAGIAHYLFLVCWNLCFSVRFLRRNEKDTAKLRRITRKLGIFCSGSAVSCWRSVRFL</sequence>
<keyword evidence="1" id="KW-0812">Transmembrane</keyword>